<gene>
    <name evidence="15" type="ORF">SAMN05216198_0636</name>
</gene>
<dbReference type="GO" id="GO:0045454">
    <property type="term" value="P:cell redox homeostasis"/>
    <property type="evidence" value="ECO:0007669"/>
    <property type="project" value="TreeGrafter"/>
</dbReference>
<keyword evidence="6" id="KW-0560">Oxidoreductase</keyword>
<dbReference type="PANTHER" id="PTHR42801:SF4">
    <property type="entry name" value="AHPC_TSA FAMILY PROTEIN"/>
    <property type="match status" value="1"/>
</dbReference>
<keyword evidence="5" id="KW-0049">Antioxidant</keyword>
<evidence type="ECO:0000313" key="16">
    <source>
        <dbReference type="Proteomes" id="UP000243426"/>
    </source>
</evidence>
<name>A0A1H1MLV1_9GAMM</name>
<dbReference type="SUPFAM" id="SSF52833">
    <property type="entry name" value="Thioredoxin-like"/>
    <property type="match status" value="1"/>
</dbReference>
<comment type="function">
    <text evidence="1">Thiol-specific peroxidase that catalyzes the reduction of hydrogen peroxide and organic hydroperoxides to water and alcohols, respectively. Plays a role in cell protection against oxidative stress by detoxifying peroxides and as sensor of hydrogen peroxide-mediated signaling events.</text>
</comment>
<comment type="catalytic activity">
    <reaction evidence="12">
        <text>a hydroperoxide + [thioredoxin]-dithiol = an alcohol + [thioredoxin]-disulfide + H2O</text>
        <dbReference type="Rhea" id="RHEA:62620"/>
        <dbReference type="Rhea" id="RHEA-COMP:10698"/>
        <dbReference type="Rhea" id="RHEA-COMP:10700"/>
        <dbReference type="ChEBI" id="CHEBI:15377"/>
        <dbReference type="ChEBI" id="CHEBI:29950"/>
        <dbReference type="ChEBI" id="CHEBI:30879"/>
        <dbReference type="ChEBI" id="CHEBI:35924"/>
        <dbReference type="ChEBI" id="CHEBI:50058"/>
        <dbReference type="EC" id="1.11.1.24"/>
    </reaction>
</comment>
<dbReference type="EC" id="1.11.1.24" evidence="3"/>
<organism evidence="15 16">
    <name type="scientific">Halopseudomonas litoralis</name>
    <dbReference type="NCBI Taxonomy" id="797277"/>
    <lineage>
        <taxon>Bacteria</taxon>
        <taxon>Pseudomonadati</taxon>
        <taxon>Pseudomonadota</taxon>
        <taxon>Gammaproteobacteria</taxon>
        <taxon>Pseudomonadales</taxon>
        <taxon>Pseudomonadaceae</taxon>
        <taxon>Halopseudomonas</taxon>
    </lineage>
</organism>
<dbReference type="FunFam" id="3.40.30.10:FF:000007">
    <property type="entry name" value="Thioredoxin-dependent thiol peroxidase"/>
    <property type="match status" value="1"/>
</dbReference>
<keyword evidence="8" id="KW-0676">Redox-active center</keyword>
<dbReference type="Gene3D" id="3.40.30.10">
    <property type="entry name" value="Glutaredoxin"/>
    <property type="match status" value="1"/>
</dbReference>
<evidence type="ECO:0000256" key="10">
    <source>
        <dbReference type="ARBA" id="ARBA00038489"/>
    </source>
</evidence>
<feature type="domain" description="Thioredoxin" evidence="14">
    <location>
        <begin position="3"/>
        <end position="155"/>
    </location>
</feature>
<evidence type="ECO:0000256" key="8">
    <source>
        <dbReference type="ARBA" id="ARBA00023284"/>
    </source>
</evidence>
<comment type="subunit">
    <text evidence="2">Monomer.</text>
</comment>
<reference evidence="16" key="1">
    <citation type="submission" date="2016-10" db="EMBL/GenBank/DDBJ databases">
        <authorList>
            <person name="Varghese N."/>
            <person name="Submissions S."/>
        </authorList>
    </citation>
    <scope>NUCLEOTIDE SEQUENCE [LARGE SCALE GENOMIC DNA]</scope>
    <source>
        <strain evidence="16">2SM5</strain>
    </source>
</reference>
<evidence type="ECO:0000313" key="15">
    <source>
        <dbReference type="EMBL" id="SDR86919.1"/>
    </source>
</evidence>
<dbReference type="EMBL" id="LT629748">
    <property type="protein sequence ID" value="SDR86919.1"/>
    <property type="molecule type" value="Genomic_DNA"/>
</dbReference>
<sequence>MSIKPDSTLPDFTAQATSGKTITLSELTGKKLVLYFYPKDHTPGCTTQGQDFRDMHEQFLAADTLVLGVSRDSLRTHENFRTKQSFPFELISDSDESLCRLFDVIRKKKLYGKEYEGIERSTFLIDRKGVLRREWRKVKVPGHVAEVLQAARELA</sequence>
<dbReference type="PANTHER" id="PTHR42801">
    <property type="entry name" value="THIOREDOXIN-DEPENDENT PEROXIDE REDUCTASE"/>
    <property type="match status" value="1"/>
</dbReference>
<evidence type="ECO:0000256" key="2">
    <source>
        <dbReference type="ARBA" id="ARBA00011245"/>
    </source>
</evidence>
<dbReference type="InterPro" id="IPR013766">
    <property type="entry name" value="Thioredoxin_domain"/>
</dbReference>
<evidence type="ECO:0000259" key="14">
    <source>
        <dbReference type="PROSITE" id="PS51352"/>
    </source>
</evidence>
<dbReference type="InterPro" id="IPR024706">
    <property type="entry name" value="Peroxiredoxin_AhpC-typ"/>
</dbReference>
<keyword evidence="16" id="KW-1185">Reference proteome</keyword>
<evidence type="ECO:0000256" key="7">
    <source>
        <dbReference type="ARBA" id="ARBA00023157"/>
    </source>
</evidence>
<dbReference type="Pfam" id="PF00578">
    <property type="entry name" value="AhpC-TSA"/>
    <property type="match status" value="1"/>
</dbReference>
<dbReference type="AlphaFoldDB" id="A0A1H1MLV1"/>
<evidence type="ECO:0000256" key="5">
    <source>
        <dbReference type="ARBA" id="ARBA00022862"/>
    </source>
</evidence>
<evidence type="ECO:0000256" key="6">
    <source>
        <dbReference type="ARBA" id="ARBA00023002"/>
    </source>
</evidence>
<dbReference type="Proteomes" id="UP000243426">
    <property type="component" value="Chromosome I"/>
</dbReference>
<dbReference type="PIRSF" id="PIRSF000239">
    <property type="entry name" value="AHPC"/>
    <property type="match status" value="1"/>
</dbReference>
<dbReference type="RefSeq" id="WP_090272002.1">
    <property type="nucleotide sequence ID" value="NZ_LT629748.1"/>
</dbReference>
<feature type="active site" description="Cysteine sulfenic acid (-SOH) intermediate; for peroxidase activity" evidence="13">
    <location>
        <position position="45"/>
    </location>
</feature>
<proteinExistence type="inferred from homology"/>
<evidence type="ECO:0000256" key="4">
    <source>
        <dbReference type="ARBA" id="ARBA00022559"/>
    </source>
</evidence>
<dbReference type="PROSITE" id="PS51352">
    <property type="entry name" value="THIOREDOXIN_2"/>
    <property type="match status" value="1"/>
</dbReference>
<evidence type="ECO:0000256" key="12">
    <source>
        <dbReference type="ARBA" id="ARBA00049091"/>
    </source>
</evidence>
<dbReference type="InterPro" id="IPR036249">
    <property type="entry name" value="Thioredoxin-like_sf"/>
</dbReference>
<dbReference type="InterPro" id="IPR000866">
    <property type="entry name" value="AhpC/TSA"/>
</dbReference>
<evidence type="ECO:0000256" key="1">
    <source>
        <dbReference type="ARBA" id="ARBA00003330"/>
    </source>
</evidence>
<evidence type="ECO:0000256" key="9">
    <source>
        <dbReference type="ARBA" id="ARBA00032824"/>
    </source>
</evidence>
<keyword evidence="4" id="KW-0575">Peroxidase</keyword>
<keyword evidence="7" id="KW-1015">Disulfide bond</keyword>
<dbReference type="InterPro" id="IPR050924">
    <property type="entry name" value="Peroxiredoxin_BCP/PrxQ"/>
</dbReference>
<dbReference type="GO" id="GO:0008379">
    <property type="term" value="F:thioredoxin peroxidase activity"/>
    <property type="evidence" value="ECO:0007669"/>
    <property type="project" value="TreeGrafter"/>
</dbReference>
<protein>
    <recommendedName>
        <fullName evidence="3">thioredoxin-dependent peroxiredoxin</fullName>
        <ecNumber evidence="3">1.11.1.24</ecNumber>
    </recommendedName>
    <alternativeName>
        <fullName evidence="9">Thioredoxin peroxidase</fullName>
    </alternativeName>
    <alternativeName>
        <fullName evidence="11">Thioredoxin-dependent peroxiredoxin Bcp</fullName>
    </alternativeName>
</protein>
<comment type="similarity">
    <text evidence="10">Belongs to the peroxiredoxin family. BCP/PrxQ subfamily.</text>
</comment>
<evidence type="ECO:0000256" key="11">
    <source>
        <dbReference type="ARBA" id="ARBA00042639"/>
    </source>
</evidence>
<accession>A0A1H1MLV1</accession>
<dbReference type="CDD" id="cd03017">
    <property type="entry name" value="PRX_BCP"/>
    <property type="match status" value="1"/>
</dbReference>
<dbReference type="GO" id="GO:0005737">
    <property type="term" value="C:cytoplasm"/>
    <property type="evidence" value="ECO:0007669"/>
    <property type="project" value="TreeGrafter"/>
</dbReference>
<dbReference type="OrthoDB" id="9812811at2"/>
<evidence type="ECO:0000256" key="3">
    <source>
        <dbReference type="ARBA" id="ARBA00013017"/>
    </source>
</evidence>
<dbReference type="GO" id="GO:0034599">
    <property type="term" value="P:cellular response to oxidative stress"/>
    <property type="evidence" value="ECO:0007669"/>
    <property type="project" value="TreeGrafter"/>
</dbReference>
<evidence type="ECO:0000256" key="13">
    <source>
        <dbReference type="PIRSR" id="PIRSR000239-1"/>
    </source>
</evidence>
<dbReference type="STRING" id="797277.SAMN05216198_0636"/>